<keyword evidence="2" id="KW-0648">Protein biosynthesis</keyword>
<evidence type="ECO:0000313" key="4">
    <source>
        <dbReference type="Proteomes" id="UP000244989"/>
    </source>
</evidence>
<dbReference type="CDD" id="cd00487">
    <property type="entry name" value="Pep_deformylase"/>
    <property type="match status" value="1"/>
</dbReference>
<comment type="cofactor">
    <cofactor evidence="2">
        <name>Fe(2+)</name>
        <dbReference type="ChEBI" id="CHEBI:29033"/>
    </cofactor>
    <text evidence="2">Binds 1 Fe(2+) ion.</text>
</comment>
<feature type="binding site" evidence="2">
    <location>
        <position position="142"/>
    </location>
    <ligand>
        <name>Fe cation</name>
        <dbReference type="ChEBI" id="CHEBI:24875"/>
    </ligand>
</feature>
<keyword evidence="2" id="KW-0408">Iron</keyword>
<dbReference type="InterPro" id="IPR036821">
    <property type="entry name" value="Peptide_deformylase_sf"/>
</dbReference>
<evidence type="ECO:0000256" key="2">
    <source>
        <dbReference type="HAMAP-Rule" id="MF_00163"/>
    </source>
</evidence>
<gene>
    <name evidence="2 3" type="primary">def</name>
    <name evidence="3" type="ORF">DF222_02495</name>
</gene>
<dbReference type="PANTHER" id="PTHR10458:SF22">
    <property type="entry name" value="PEPTIDE DEFORMYLASE"/>
    <property type="match status" value="1"/>
</dbReference>
<comment type="catalytic activity">
    <reaction evidence="2">
        <text>N-terminal N-formyl-L-methionyl-[peptide] + H2O = N-terminal L-methionyl-[peptide] + formate</text>
        <dbReference type="Rhea" id="RHEA:24420"/>
        <dbReference type="Rhea" id="RHEA-COMP:10639"/>
        <dbReference type="Rhea" id="RHEA-COMP:10640"/>
        <dbReference type="ChEBI" id="CHEBI:15377"/>
        <dbReference type="ChEBI" id="CHEBI:15740"/>
        <dbReference type="ChEBI" id="CHEBI:49298"/>
        <dbReference type="ChEBI" id="CHEBI:64731"/>
        <dbReference type="EC" id="3.5.1.88"/>
    </reaction>
</comment>
<dbReference type="HAMAP" id="MF_00163">
    <property type="entry name" value="Pep_deformylase"/>
    <property type="match status" value="1"/>
</dbReference>
<protein>
    <recommendedName>
        <fullName evidence="2">Peptide deformylase</fullName>
        <shortName evidence="2">PDF</shortName>
        <ecNumber evidence="2">3.5.1.88</ecNumber>
    </recommendedName>
    <alternativeName>
        <fullName evidence="2">Polypeptide deformylase</fullName>
    </alternativeName>
</protein>
<dbReference type="AlphaFoldDB" id="A0A2U1T8C1"/>
<feature type="active site" evidence="2">
    <location>
        <position position="139"/>
    </location>
</feature>
<feature type="binding site" evidence="2">
    <location>
        <position position="138"/>
    </location>
    <ligand>
        <name>Fe cation</name>
        <dbReference type="ChEBI" id="CHEBI:24875"/>
    </ligand>
</feature>
<dbReference type="Pfam" id="PF01327">
    <property type="entry name" value="Pep_deformylase"/>
    <property type="match status" value="1"/>
</dbReference>
<feature type="binding site" evidence="2">
    <location>
        <position position="96"/>
    </location>
    <ligand>
        <name>Fe cation</name>
        <dbReference type="ChEBI" id="CHEBI:24875"/>
    </ligand>
</feature>
<dbReference type="PIRSF" id="PIRSF004749">
    <property type="entry name" value="Pep_def"/>
    <property type="match status" value="1"/>
</dbReference>
<dbReference type="KEGG" id="cyz:C3B44_05275"/>
<dbReference type="PANTHER" id="PTHR10458">
    <property type="entry name" value="PEPTIDE DEFORMYLASE"/>
    <property type="match status" value="1"/>
</dbReference>
<comment type="caution">
    <text evidence="3">The sequence shown here is derived from an EMBL/GenBank/DDBJ whole genome shotgun (WGS) entry which is preliminary data.</text>
</comment>
<name>A0A2U1T8C1_9CORY</name>
<evidence type="ECO:0000313" key="3">
    <source>
        <dbReference type="EMBL" id="PWC02232.1"/>
    </source>
</evidence>
<dbReference type="GO" id="GO:0042586">
    <property type="term" value="F:peptide deformylase activity"/>
    <property type="evidence" value="ECO:0007669"/>
    <property type="project" value="UniProtKB-UniRule"/>
</dbReference>
<comment type="similarity">
    <text evidence="1 2">Belongs to the polypeptide deformylase family.</text>
</comment>
<dbReference type="GO" id="GO:0046872">
    <property type="term" value="F:metal ion binding"/>
    <property type="evidence" value="ECO:0007669"/>
    <property type="project" value="UniProtKB-KW"/>
</dbReference>
<dbReference type="NCBIfam" id="NF001159">
    <property type="entry name" value="PRK00150.1-3"/>
    <property type="match status" value="1"/>
</dbReference>
<keyword evidence="2" id="KW-0479">Metal-binding</keyword>
<sequence>MTLREIRLFGDPVLTTQAAEVDKADFGSEKLRLQVEDMLETMDEAGGVGLAANQIGSLRRVIVFDTTHQPGGLRGHLINPRWQPLTRESQLGPEGCLSIPGISADTPRSYRVQASGYDVEGRPIGIAATGLLARCLQHEHDHLEGVLFLSRLDDAARREAMAAIRRANWFTTRKDTL</sequence>
<dbReference type="OrthoDB" id="9804313at2"/>
<dbReference type="RefSeq" id="WP_108431454.1">
    <property type="nucleotide sequence ID" value="NZ_CP026947.1"/>
</dbReference>
<dbReference type="SUPFAM" id="SSF56420">
    <property type="entry name" value="Peptide deformylase"/>
    <property type="match status" value="1"/>
</dbReference>
<dbReference type="Proteomes" id="UP000244989">
    <property type="component" value="Unassembled WGS sequence"/>
</dbReference>
<keyword evidence="4" id="KW-1185">Reference proteome</keyword>
<organism evidence="3 4">
    <name type="scientific">Corynebacterium yudongzhengii</name>
    <dbReference type="NCBI Taxonomy" id="2080740"/>
    <lineage>
        <taxon>Bacteria</taxon>
        <taxon>Bacillati</taxon>
        <taxon>Actinomycetota</taxon>
        <taxon>Actinomycetes</taxon>
        <taxon>Mycobacteriales</taxon>
        <taxon>Corynebacteriaceae</taxon>
        <taxon>Corynebacterium</taxon>
    </lineage>
</organism>
<accession>A0A2U1T8C1</accession>
<reference evidence="4" key="1">
    <citation type="submission" date="2018-04" db="EMBL/GenBank/DDBJ databases">
        <authorList>
            <person name="Liu S."/>
            <person name="Wang Z."/>
            <person name="Li J."/>
        </authorList>
    </citation>
    <scope>NUCLEOTIDE SEQUENCE [LARGE SCALE GENOMIC DNA]</scope>
    <source>
        <strain evidence="4">2189</strain>
    </source>
</reference>
<dbReference type="GO" id="GO:0006412">
    <property type="term" value="P:translation"/>
    <property type="evidence" value="ECO:0007669"/>
    <property type="project" value="UniProtKB-UniRule"/>
</dbReference>
<dbReference type="Gene3D" id="3.90.45.10">
    <property type="entry name" value="Peptide deformylase"/>
    <property type="match status" value="1"/>
</dbReference>
<comment type="function">
    <text evidence="2">Removes the formyl group from the N-terminal Met of newly synthesized proteins. Requires at least a dipeptide for an efficient rate of reaction. N-terminal L-methionine is a prerequisite for activity but the enzyme has broad specificity at other positions.</text>
</comment>
<dbReference type="EMBL" id="QEEZ01000004">
    <property type="protein sequence ID" value="PWC02232.1"/>
    <property type="molecule type" value="Genomic_DNA"/>
</dbReference>
<proteinExistence type="inferred from homology"/>
<keyword evidence="2" id="KW-0378">Hydrolase</keyword>
<dbReference type="NCBIfam" id="TIGR00079">
    <property type="entry name" value="pept_deformyl"/>
    <property type="match status" value="1"/>
</dbReference>
<dbReference type="EC" id="3.5.1.88" evidence="2"/>
<evidence type="ECO:0000256" key="1">
    <source>
        <dbReference type="ARBA" id="ARBA00010759"/>
    </source>
</evidence>
<dbReference type="InterPro" id="IPR023635">
    <property type="entry name" value="Peptide_deformylase"/>
</dbReference>
<dbReference type="PRINTS" id="PR01576">
    <property type="entry name" value="PDEFORMYLASE"/>
</dbReference>